<dbReference type="EMBL" id="PKPP01000232">
    <property type="protein sequence ID" value="PWA95575.1"/>
    <property type="molecule type" value="Genomic_DNA"/>
</dbReference>
<sequence>MQNQRHDPFERVPEEILGDILARIGMFPDLPEVYNSHTHAWTSKATTLAPADSNEGDQRRLIIMKAAGICKTVIFFKDVNGKDTLFFKKRLPRQTHLSSSDEYPNDLDRMFELYCGGWLFVYDIVSHEEGNWLVELQYADLYRRRTNGGEDHDYVSEMPRGMHMEMPTSIRAMSIREIDGYVYVAFQKREVNAHGFNVHSMNYVYAYSIASGRWVDHRVDHPIVANPNASPPMLTNRLLLPLRAPPAVYWIIPWPSK</sequence>
<dbReference type="Proteomes" id="UP000245207">
    <property type="component" value="Unassembled WGS sequence"/>
</dbReference>
<comment type="caution">
    <text evidence="1">The sequence shown here is derived from an EMBL/GenBank/DDBJ whole genome shotgun (WGS) entry which is preliminary data.</text>
</comment>
<protein>
    <submittedName>
        <fullName evidence="1">Uncharacterized protein</fullName>
    </submittedName>
</protein>
<reference evidence="1 2" key="1">
    <citation type="journal article" date="2018" name="Mol. Plant">
        <title>The genome of Artemisia annua provides insight into the evolution of Asteraceae family and artemisinin biosynthesis.</title>
        <authorList>
            <person name="Shen Q."/>
            <person name="Zhang L."/>
            <person name="Liao Z."/>
            <person name="Wang S."/>
            <person name="Yan T."/>
            <person name="Shi P."/>
            <person name="Liu M."/>
            <person name="Fu X."/>
            <person name="Pan Q."/>
            <person name="Wang Y."/>
            <person name="Lv Z."/>
            <person name="Lu X."/>
            <person name="Zhang F."/>
            <person name="Jiang W."/>
            <person name="Ma Y."/>
            <person name="Chen M."/>
            <person name="Hao X."/>
            <person name="Li L."/>
            <person name="Tang Y."/>
            <person name="Lv G."/>
            <person name="Zhou Y."/>
            <person name="Sun X."/>
            <person name="Brodelius P.E."/>
            <person name="Rose J.K.C."/>
            <person name="Tang K."/>
        </authorList>
    </citation>
    <scope>NUCLEOTIDE SEQUENCE [LARGE SCALE GENOMIC DNA]</scope>
    <source>
        <strain evidence="2">cv. Huhao1</strain>
        <tissue evidence="1">Leaf</tissue>
    </source>
</reference>
<keyword evidence="2" id="KW-1185">Reference proteome</keyword>
<accession>A0A2U1QC43</accession>
<evidence type="ECO:0000313" key="1">
    <source>
        <dbReference type="EMBL" id="PWA95575.1"/>
    </source>
</evidence>
<proteinExistence type="predicted"/>
<organism evidence="1 2">
    <name type="scientific">Artemisia annua</name>
    <name type="common">Sweet wormwood</name>
    <dbReference type="NCBI Taxonomy" id="35608"/>
    <lineage>
        <taxon>Eukaryota</taxon>
        <taxon>Viridiplantae</taxon>
        <taxon>Streptophyta</taxon>
        <taxon>Embryophyta</taxon>
        <taxon>Tracheophyta</taxon>
        <taxon>Spermatophyta</taxon>
        <taxon>Magnoliopsida</taxon>
        <taxon>eudicotyledons</taxon>
        <taxon>Gunneridae</taxon>
        <taxon>Pentapetalae</taxon>
        <taxon>asterids</taxon>
        <taxon>campanulids</taxon>
        <taxon>Asterales</taxon>
        <taxon>Asteraceae</taxon>
        <taxon>Asteroideae</taxon>
        <taxon>Anthemideae</taxon>
        <taxon>Artemisiinae</taxon>
        <taxon>Artemisia</taxon>
    </lineage>
</organism>
<gene>
    <name evidence="1" type="ORF">CTI12_AA048200</name>
</gene>
<dbReference type="AlphaFoldDB" id="A0A2U1QC43"/>
<evidence type="ECO:0000313" key="2">
    <source>
        <dbReference type="Proteomes" id="UP000245207"/>
    </source>
</evidence>
<name>A0A2U1QC43_ARTAN</name>